<keyword evidence="2" id="KW-1185">Reference proteome</keyword>
<dbReference type="EMBL" id="VOIH02000007">
    <property type="protein sequence ID" value="KAF3441678.1"/>
    <property type="molecule type" value="Genomic_DNA"/>
</dbReference>
<evidence type="ECO:0000313" key="2">
    <source>
        <dbReference type="Proteomes" id="UP000796880"/>
    </source>
</evidence>
<dbReference type="AlphaFoldDB" id="A0A8K0E826"/>
<organism evidence="1 2">
    <name type="scientific">Rhamnella rubrinervis</name>
    <dbReference type="NCBI Taxonomy" id="2594499"/>
    <lineage>
        <taxon>Eukaryota</taxon>
        <taxon>Viridiplantae</taxon>
        <taxon>Streptophyta</taxon>
        <taxon>Embryophyta</taxon>
        <taxon>Tracheophyta</taxon>
        <taxon>Spermatophyta</taxon>
        <taxon>Magnoliopsida</taxon>
        <taxon>eudicotyledons</taxon>
        <taxon>Gunneridae</taxon>
        <taxon>Pentapetalae</taxon>
        <taxon>rosids</taxon>
        <taxon>fabids</taxon>
        <taxon>Rosales</taxon>
        <taxon>Rhamnaceae</taxon>
        <taxon>rhamnoid group</taxon>
        <taxon>Rhamneae</taxon>
        <taxon>Rhamnella</taxon>
    </lineage>
</organism>
<name>A0A8K0E826_9ROSA</name>
<protein>
    <submittedName>
        <fullName evidence="1">Uncharacterized protein</fullName>
    </submittedName>
</protein>
<comment type="caution">
    <text evidence="1">The sequence shown here is derived from an EMBL/GenBank/DDBJ whole genome shotgun (WGS) entry which is preliminary data.</text>
</comment>
<proteinExistence type="predicted"/>
<accession>A0A8K0E826</accession>
<dbReference type="Proteomes" id="UP000796880">
    <property type="component" value="Unassembled WGS sequence"/>
</dbReference>
<reference evidence="1" key="1">
    <citation type="submission" date="2020-03" db="EMBL/GenBank/DDBJ databases">
        <title>A high-quality chromosome-level genome assembly of a woody plant with both climbing and erect habits, Rhamnella rubrinervis.</title>
        <authorList>
            <person name="Lu Z."/>
            <person name="Yang Y."/>
            <person name="Zhu X."/>
            <person name="Sun Y."/>
        </authorList>
    </citation>
    <scope>NUCLEOTIDE SEQUENCE</scope>
    <source>
        <strain evidence="1">BYM</strain>
        <tissue evidence="1">Leaf</tissue>
    </source>
</reference>
<sequence length="123" mass="13195">MADVVRDTARVELADSSGDMIANMEDDEDLFEIDLEAVHSIPPPYYWDSYVTATGNARMANCLVPISDVSSAVPMVSKACDALSLAGTVKILTAMKPMPLEKPLGLPFLGALGLQAQHKKMEA</sequence>
<gene>
    <name evidence="1" type="ORF">FNV43_RR15593</name>
</gene>
<evidence type="ECO:0000313" key="1">
    <source>
        <dbReference type="EMBL" id="KAF3441678.1"/>
    </source>
</evidence>
<dbReference type="OrthoDB" id="1938940at2759"/>